<dbReference type="Pfam" id="PF05239">
    <property type="entry name" value="PRC"/>
    <property type="match status" value="2"/>
</dbReference>
<dbReference type="Gene3D" id="2.30.30.240">
    <property type="entry name" value="PRC-barrel domain"/>
    <property type="match status" value="2"/>
</dbReference>
<dbReference type="AlphaFoldDB" id="F0RLN6"/>
<gene>
    <name evidence="3" type="ordered locus">Deipr_0715</name>
</gene>
<accession>F0RLN6</accession>
<dbReference type="InterPro" id="IPR011033">
    <property type="entry name" value="PRC_barrel-like_sf"/>
</dbReference>
<keyword evidence="4" id="KW-1185">Reference proteome</keyword>
<dbReference type="Proteomes" id="UP000007718">
    <property type="component" value="Chromosome"/>
</dbReference>
<evidence type="ECO:0000259" key="2">
    <source>
        <dbReference type="Pfam" id="PF05239"/>
    </source>
</evidence>
<feature type="compositionally biased region" description="Pro residues" evidence="1">
    <location>
        <begin position="683"/>
        <end position="693"/>
    </location>
</feature>
<feature type="domain" description="PRC-barrel" evidence="2">
    <location>
        <begin position="94"/>
        <end position="160"/>
    </location>
</feature>
<protein>
    <submittedName>
        <fullName evidence="3">PRC-barrel domain protein</fullName>
    </submittedName>
</protein>
<evidence type="ECO:0000313" key="4">
    <source>
        <dbReference type="Proteomes" id="UP000007718"/>
    </source>
</evidence>
<feature type="region of interest" description="Disordered" evidence="1">
    <location>
        <begin position="226"/>
        <end position="311"/>
    </location>
</feature>
<dbReference type="OrthoDB" id="53812at2"/>
<dbReference type="HOGENOM" id="CLU_346725_0_0_0"/>
<proteinExistence type="predicted"/>
<dbReference type="EMBL" id="CP002536">
    <property type="protein sequence ID" value="ADY25875.1"/>
    <property type="molecule type" value="Genomic_DNA"/>
</dbReference>
<name>F0RLN6_DEIPM</name>
<feature type="region of interest" description="Disordered" evidence="1">
    <location>
        <begin position="682"/>
        <end position="712"/>
    </location>
</feature>
<reference evidence="4" key="1">
    <citation type="submission" date="2011-02" db="EMBL/GenBank/DDBJ databases">
        <title>The complete sequence of chromosome of Deinococcus proteolyticus DSM 20540.</title>
        <authorList>
            <consortium name="US DOE Joint Genome Institute (JGI-PGF)"/>
            <person name="Lucas S."/>
            <person name="Copeland A."/>
            <person name="Lapidus A."/>
            <person name="Bruce D."/>
            <person name="Goodwin L."/>
            <person name="Pitluck S."/>
            <person name="Kyrpides N."/>
            <person name="Mavromatis K."/>
            <person name="Pagani I."/>
            <person name="Ivanova N."/>
            <person name="Ovchinnikova G."/>
            <person name="Zeytun A."/>
            <person name="Detter J.C."/>
            <person name="Han C."/>
            <person name="Land M."/>
            <person name="Hauser L."/>
            <person name="Markowitz V."/>
            <person name="Cheng J.-F."/>
            <person name="Hugenholtz P."/>
            <person name="Woyke T."/>
            <person name="Wu D."/>
            <person name="Pukall R."/>
            <person name="Steenblock K."/>
            <person name="Brambilla E."/>
            <person name="Klenk H.-P."/>
            <person name="Eisen J.A."/>
        </authorList>
    </citation>
    <scope>NUCLEOTIDE SEQUENCE [LARGE SCALE GENOMIC DNA]</scope>
    <source>
        <strain evidence="4">ATCC 35074 / DSM 20540 / JCM 6276 / NBRC 101906 / NCIMB 13154 / VKM Ac-1939 / CCM 2703 / MRP</strain>
    </source>
</reference>
<feature type="domain" description="PRC-barrel" evidence="2">
    <location>
        <begin position="2"/>
        <end position="74"/>
    </location>
</feature>
<dbReference type="SUPFAM" id="SSF50346">
    <property type="entry name" value="PRC-barrel domain"/>
    <property type="match status" value="2"/>
</dbReference>
<feature type="region of interest" description="Disordered" evidence="1">
    <location>
        <begin position="551"/>
        <end position="666"/>
    </location>
</feature>
<reference evidence="3 4" key="2">
    <citation type="journal article" date="2012" name="Stand. Genomic Sci.">
        <title>Complete genome sequence of the orange-red pigmented, radioresistant Deinococcus proteolyticus type strain (MRP(T)).</title>
        <authorList>
            <person name="Copeland A."/>
            <person name="Zeytun A."/>
            <person name="Yassawong M."/>
            <person name="Nolan M."/>
            <person name="Lucas S."/>
            <person name="Hammon N."/>
            <person name="Deshpande S."/>
            <person name="Cheng J.F."/>
            <person name="Han C."/>
            <person name="Tapia R."/>
            <person name="Goodwin L.A."/>
            <person name="Pitluck S."/>
            <person name="Mavromatis K."/>
            <person name="Liolios K."/>
            <person name="Pagani I."/>
            <person name="Ivanova N."/>
            <person name="Mikhailova N."/>
            <person name="Pati A."/>
            <person name="Chen A."/>
            <person name="Palaniappan K."/>
            <person name="Land M."/>
            <person name="Hauser L."/>
            <person name="Jeffries C.D."/>
            <person name="Brambilla E.M."/>
            <person name="Rohde M."/>
            <person name="Sikorski J."/>
            <person name="Pukall R."/>
            <person name="Goker M."/>
            <person name="Detter J.C."/>
            <person name="Woyke T."/>
            <person name="Bristow J."/>
            <person name="Eisen J.A."/>
            <person name="Markowitz V."/>
            <person name="Hugenholtz P."/>
            <person name="Kyrpides N.C."/>
            <person name="Klenk H.P."/>
            <person name="Lapidus A."/>
        </authorList>
    </citation>
    <scope>NUCLEOTIDE SEQUENCE [LARGE SCALE GENOMIC DNA]</scope>
    <source>
        <strain evidence="4">ATCC 35074 / DSM 20540 / JCM 6276 / NBRC 101906 / NCIMB 13154 / VKM Ac-1939 / CCM 2703 / MRP</strain>
    </source>
</reference>
<dbReference type="RefSeq" id="WP_013614484.1">
    <property type="nucleotide sequence ID" value="NC_015161.1"/>
</dbReference>
<dbReference type="eggNOG" id="COG3881">
    <property type="taxonomic scope" value="Bacteria"/>
</dbReference>
<evidence type="ECO:0000313" key="3">
    <source>
        <dbReference type="EMBL" id="ADY25875.1"/>
    </source>
</evidence>
<feature type="region of interest" description="Disordered" evidence="1">
    <location>
        <begin position="387"/>
        <end position="445"/>
    </location>
</feature>
<sequence>MIKGKELLGRHVVDLSTGERVDSVRDIVFDHGANLVLGLVVDGGGSWLRRRDRVIPFAAVYSVGEDAVMITSAQDAASDEEQARMKEIMDSKVNLIGMTLLTSQGEDLGKIGDVVFDEYSGRVEGYEVTGGLFADVAGGRAFVPAPESVQIGKDVAIVPASVAEEMRRSGGGWPAPTGEERAELGGDYSREELAEQAAQRQRDYLVGRIAGTSIILPDGTVVAEKGEPITDEQVTRAERSGRLMVLSSTSLSPEEVAGAEAAEKTPEEDAAGAEKGSAVEAGPPATVREAEAAPQPAAPATPEPLTEPGEPALLSFSEMVGRRVREDVTDAQGNLLAAQGQMITPAVLTRAEELGMLEDIQLHLREGTESAAEPLDLGEYERRSADTLLPRPATPAATTAAPAVTDTTPPAELEENPSATVPMTAPMPTPAAEPGSPDLLDTAPLDMGRLDTAPLDTAPLHMPEPEPPVQAQTADVDLIPGGEGRLTAVPSPEPQDRPIRARAEQVVHLSEPTPAPEPGLLEKARRWLDDRREDLLHDPSERELVQVYEQWGAPVTAPPEPALPQEQAQVREREAAEHSSALPPRPAPQPTVQRQTHVQAQAAPTPDAADEGETLVLRGPAPQLTDLPQDEQPPAPLLAQPVDLDLTGPAPLAPAADPLQPVGGQADLSETAGELRAELAHPAPAPHHAPQPALPQTELTADPLQPAGEEPPAYAQAVETVANTAAPDTAAALANAEAHEPALAQSADSAEGFNQATIENIVQQAYGWPVERTVRAESGEVVLAEGGRVTPAAVAEAKRLGVLRELLSAVRRGE</sequence>
<evidence type="ECO:0000256" key="1">
    <source>
        <dbReference type="SAM" id="MobiDB-lite"/>
    </source>
</evidence>
<dbReference type="STRING" id="693977.Deipr_0715"/>
<dbReference type="InterPro" id="IPR027275">
    <property type="entry name" value="PRC-brl_dom"/>
</dbReference>
<feature type="compositionally biased region" description="Low complexity" evidence="1">
    <location>
        <begin position="387"/>
        <end position="411"/>
    </location>
</feature>
<feature type="compositionally biased region" description="Low complexity" evidence="1">
    <location>
        <begin position="643"/>
        <end position="659"/>
    </location>
</feature>
<feature type="compositionally biased region" description="Basic and acidic residues" evidence="1">
    <location>
        <begin position="226"/>
        <end position="241"/>
    </location>
</feature>
<dbReference type="KEGG" id="dpt:Deipr_0715"/>
<organism evidence="3 4">
    <name type="scientific">Deinococcus proteolyticus (strain ATCC 35074 / DSM 20540 / JCM 6276 / NBRC 101906 / NCIMB 13154 / VKM Ac-1939 / CCM 2703 / MRP)</name>
    <dbReference type="NCBI Taxonomy" id="693977"/>
    <lineage>
        <taxon>Bacteria</taxon>
        <taxon>Thermotogati</taxon>
        <taxon>Deinococcota</taxon>
        <taxon>Deinococci</taxon>
        <taxon>Deinococcales</taxon>
        <taxon>Deinococcaceae</taxon>
        <taxon>Deinococcus</taxon>
    </lineage>
</organism>